<organism evidence="2 3">
    <name type="scientific">Heterodermia speciosa</name>
    <dbReference type="NCBI Taxonomy" id="116794"/>
    <lineage>
        <taxon>Eukaryota</taxon>
        <taxon>Fungi</taxon>
        <taxon>Dikarya</taxon>
        <taxon>Ascomycota</taxon>
        <taxon>Pezizomycotina</taxon>
        <taxon>Lecanoromycetes</taxon>
        <taxon>OSLEUM clade</taxon>
        <taxon>Lecanoromycetidae</taxon>
        <taxon>Caliciales</taxon>
        <taxon>Physciaceae</taxon>
        <taxon>Heterodermia</taxon>
    </lineage>
</organism>
<keyword evidence="3" id="KW-1185">Reference proteome</keyword>
<protein>
    <submittedName>
        <fullName evidence="2">Uncharacterized protein</fullName>
    </submittedName>
</protein>
<evidence type="ECO:0000256" key="1">
    <source>
        <dbReference type="SAM" id="MobiDB-lite"/>
    </source>
</evidence>
<reference evidence="2" key="1">
    <citation type="submission" date="2021-03" db="EMBL/GenBank/DDBJ databases">
        <authorList>
            <person name="Tagirdzhanova G."/>
        </authorList>
    </citation>
    <scope>NUCLEOTIDE SEQUENCE</scope>
</reference>
<proteinExistence type="predicted"/>
<evidence type="ECO:0000313" key="2">
    <source>
        <dbReference type="EMBL" id="CAF9904785.1"/>
    </source>
</evidence>
<dbReference type="Proteomes" id="UP000664521">
    <property type="component" value="Unassembled WGS sequence"/>
</dbReference>
<feature type="compositionally biased region" description="Low complexity" evidence="1">
    <location>
        <begin position="81"/>
        <end position="102"/>
    </location>
</feature>
<dbReference type="AlphaFoldDB" id="A0A8H3EFP8"/>
<accession>A0A8H3EFP8</accession>
<sequence>MPEARAISLQLSQPETCPEPVSGEPSMLFKILPSSLQTRISQFPFIRRAISSNNLRTDRHENSIAPQPWSQSLQVGFVEEASVTSSPSPHSSKSSVSASPSADVCCENAPSRELRYATNGINLLEAVVSEGQCTDPRSQAVSRQQFIHSLAYLLHGLPDDLSKHEKETLLSALPEQLQLPHQEYSQVTDYQASRGPSLVHRFFASGIVQIFLFFQVFLPYLKHLVRLAYEFERTNHISDRVLEMSIAVINGICKKGSSVIGMFVWSEYGRIAQLAAAILIWWIREVSNGIQDGVEGCVDIVGESKGRRTSRRGDDARTQQ</sequence>
<comment type="caution">
    <text evidence="2">The sequence shown here is derived from an EMBL/GenBank/DDBJ whole genome shotgun (WGS) entry which is preliminary data.</text>
</comment>
<dbReference type="EMBL" id="CAJPDS010000003">
    <property type="protein sequence ID" value="CAF9904785.1"/>
    <property type="molecule type" value="Genomic_DNA"/>
</dbReference>
<gene>
    <name evidence="2" type="ORF">HETSPECPRED_004787</name>
</gene>
<feature type="region of interest" description="Disordered" evidence="1">
    <location>
        <begin position="80"/>
        <end position="102"/>
    </location>
</feature>
<dbReference type="OrthoDB" id="190201at2759"/>
<name>A0A8H3EFP8_9LECA</name>
<evidence type="ECO:0000313" key="3">
    <source>
        <dbReference type="Proteomes" id="UP000664521"/>
    </source>
</evidence>